<proteinExistence type="predicted"/>
<protein>
    <submittedName>
        <fullName evidence="2">Uncharacterized protein</fullName>
    </submittedName>
</protein>
<dbReference type="KEGG" id="bvv:BHK69_30175"/>
<gene>
    <name evidence="2" type="ORF">BHK69_30175</name>
</gene>
<dbReference type="AlphaFoldDB" id="A0A1D7UC99"/>
<evidence type="ECO:0000313" key="2">
    <source>
        <dbReference type="EMBL" id="AOO84987.1"/>
    </source>
</evidence>
<dbReference type="Proteomes" id="UP000094969">
    <property type="component" value="Plasmid unnamed1"/>
</dbReference>
<accession>A0A1D7UC99</accession>
<sequence length="128" mass="14380">MSEAKPRLALPRKSGIDSPSAPRPTIVTPDYGEEPLRPAGEFPAASEGSRDRTARQARPTMPIRQRDPFEGFGDRLASRPLALRLPRPIDLVIRQIAAERQVQPLRLIDQAIRDFLEKLNRLPDRPDA</sequence>
<geneLocation type="plasmid" evidence="2 3">
    <name>unnamed1</name>
</geneLocation>
<organism evidence="2 3">
    <name type="scientific">Bosea vaviloviae</name>
    <dbReference type="NCBI Taxonomy" id="1526658"/>
    <lineage>
        <taxon>Bacteria</taxon>
        <taxon>Pseudomonadati</taxon>
        <taxon>Pseudomonadota</taxon>
        <taxon>Alphaproteobacteria</taxon>
        <taxon>Hyphomicrobiales</taxon>
        <taxon>Boseaceae</taxon>
        <taxon>Bosea</taxon>
    </lineage>
</organism>
<dbReference type="OrthoDB" id="8126826at2"/>
<keyword evidence="2" id="KW-0614">Plasmid</keyword>
<dbReference type="RefSeq" id="WP_069694170.1">
    <property type="nucleotide sequence ID" value="NZ_CP017148.1"/>
</dbReference>
<dbReference type="EMBL" id="CP017148">
    <property type="protein sequence ID" value="AOO84987.1"/>
    <property type="molecule type" value="Genomic_DNA"/>
</dbReference>
<keyword evidence="3" id="KW-1185">Reference proteome</keyword>
<evidence type="ECO:0000313" key="3">
    <source>
        <dbReference type="Proteomes" id="UP000094969"/>
    </source>
</evidence>
<name>A0A1D7UC99_9HYPH</name>
<evidence type="ECO:0000256" key="1">
    <source>
        <dbReference type="SAM" id="MobiDB-lite"/>
    </source>
</evidence>
<reference evidence="2 3" key="1">
    <citation type="journal article" date="2015" name="Antonie Van Leeuwenhoek">
        <title>Bosea vaviloviae sp. nov., a new species of slow-growing rhizobia isolated from nodules of the relict species Vavilovia formosa (Stev.) Fed.</title>
        <authorList>
            <person name="Safronova V.I."/>
            <person name="Kuznetsova I.G."/>
            <person name="Sazanova A.L."/>
            <person name="Kimeklis A.K."/>
            <person name="Belimov A.A."/>
            <person name="Andronov E.E."/>
            <person name="Pinaev A.G."/>
            <person name="Chizhevskaya E.P."/>
            <person name="Pukhaev A.R."/>
            <person name="Popov K.P."/>
            <person name="Willems A."/>
            <person name="Tikhonovich I.A."/>
        </authorList>
    </citation>
    <scope>NUCLEOTIDE SEQUENCE [LARGE SCALE GENOMIC DNA]</scope>
    <source>
        <strain evidence="2 3">Vaf18</strain>
        <plasmid evidence="2">unnamed1</plasmid>
    </source>
</reference>
<feature type="region of interest" description="Disordered" evidence="1">
    <location>
        <begin position="1"/>
        <end position="72"/>
    </location>
</feature>